<dbReference type="InterPro" id="IPR053178">
    <property type="entry name" value="Osmoadaptation_assoc"/>
</dbReference>
<dbReference type="SUPFAM" id="SSF57701">
    <property type="entry name" value="Zn2/Cys6 DNA-binding domain"/>
    <property type="match status" value="1"/>
</dbReference>
<dbReference type="PROSITE" id="PS50048">
    <property type="entry name" value="ZN2_CY6_FUNGAL_2"/>
    <property type="match status" value="1"/>
</dbReference>
<sequence length="508" mass="56426">MVGVPGRSKGCQTCRKRKVKCDETKPICQRCTKAGYNCLGYERERIWMNISTAPISDDQTVAAANQMERTSPPRELSLVAFQSDFCFAYMFANHVWRSSGGLWLKDAAGGKFGSLSLNATTALSQANFGRSNHQPIIERGGIQLYGQCLAALGRQLGSLNQGGQALIVPILVLLMHAGGQEDRTGCAFHLRGMAKLLHVSGPESYQEQPLLDAFEAARAIMLVPALMSRQRLFLDDKSWRTIPWLKNPTQKSPQSELLDILIMVPALLQELDALGPSNASSQHHWAILDRVKEQLALLYSWRWQWQALSGHEITAESDHANPFPGIVGRGRQIRFRRFLVASELMLYNATLMWLLALLFKIDPFGAAGNIEACGRAAMAGVETARSFQSFEPLRRPGGAVNLRDPALEICRAFEWISRHHDRSNESTYLYLFPVGMAMTALQDDGEAMAWIKSMLNESPVTAFYGLGTNQAGFGFYLSREAMAAPGIVQLQEPLFSEQDMEQLKAIKI</sequence>
<dbReference type="AlphaFoldDB" id="A0A1Y1Y713"/>
<feature type="domain" description="Zn(2)-C6 fungal-type" evidence="2">
    <location>
        <begin position="10"/>
        <end position="38"/>
    </location>
</feature>
<dbReference type="GO" id="GO:0008270">
    <property type="term" value="F:zinc ion binding"/>
    <property type="evidence" value="ECO:0007669"/>
    <property type="project" value="InterPro"/>
</dbReference>
<evidence type="ECO:0000259" key="2">
    <source>
        <dbReference type="PROSITE" id="PS50048"/>
    </source>
</evidence>
<dbReference type="CDD" id="cd00067">
    <property type="entry name" value="GAL4"/>
    <property type="match status" value="1"/>
</dbReference>
<dbReference type="PANTHER" id="PTHR38111:SF2">
    <property type="entry name" value="FINGER DOMAIN PROTEIN, PUTATIVE (AFU_ORTHOLOGUE AFUA_1G01560)-RELATED"/>
    <property type="match status" value="1"/>
</dbReference>
<proteinExistence type="predicted"/>
<evidence type="ECO:0000313" key="4">
    <source>
        <dbReference type="Proteomes" id="UP000193144"/>
    </source>
</evidence>
<reference evidence="3 4" key="1">
    <citation type="submission" date="2016-07" db="EMBL/GenBank/DDBJ databases">
        <title>Pervasive Adenine N6-methylation of Active Genes in Fungi.</title>
        <authorList>
            <consortium name="DOE Joint Genome Institute"/>
            <person name="Mondo S.J."/>
            <person name="Dannebaum R.O."/>
            <person name="Kuo R.C."/>
            <person name="Labutti K."/>
            <person name="Haridas S."/>
            <person name="Kuo A."/>
            <person name="Salamov A."/>
            <person name="Ahrendt S.R."/>
            <person name="Lipzen A."/>
            <person name="Sullivan W."/>
            <person name="Andreopoulos W.B."/>
            <person name="Clum A."/>
            <person name="Lindquist E."/>
            <person name="Daum C."/>
            <person name="Ramamoorthy G.K."/>
            <person name="Gryganskyi A."/>
            <person name="Culley D."/>
            <person name="Magnuson J.K."/>
            <person name="James T.Y."/>
            <person name="O'Malley M.A."/>
            <person name="Stajich J.E."/>
            <person name="Spatafora J.W."/>
            <person name="Visel A."/>
            <person name="Grigoriev I.V."/>
        </authorList>
    </citation>
    <scope>NUCLEOTIDE SEQUENCE [LARGE SCALE GENOMIC DNA]</scope>
    <source>
        <strain evidence="3 4">CBS 115471</strain>
    </source>
</reference>
<dbReference type="SMART" id="SM00066">
    <property type="entry name" value="GAL4"/>
    <property type="match status" value="1"/>
</dbReference>
<dbReference type="Proteomes" id="UP000193144">
    <property type="component" value="Unassembled WGS sequence"/>
</dbReference>
<protein>
    <recommendedName>
        <fullName evidence="2">Zn(2)-C6 fungal-type domain-containing protein</fullName>
    </recommendedName>
</protein>
<dbReference type="OrthoDB" id="3525185at2759"/>
<gene>
    <name evidence="3" type="ORF">BCR34DRAFT_608573</name>
</gene>
<organism evidence="3 4">
    <name type="scientific">Clohesyomyces aquaticus</name>
    <dbReference type="NCBI Taxonomy" id="1231657"/>
    <lineage>
        <taxon>Eukaryota</taxon>
        <taxon>Fungi</taxon>
        <taxon>Dikarya</taxon>
        <taxon>Ascomycota</taxon>
        <taxon>Pezizomycotina</taxon>
        <taxon>Dothideomycetes</taxon>
        <taxon>Pleosporomycetidae</taxon>
        <taxon>Pleosporales</taxon>
        <taxon>Lindgomycetaceae</taxon>
        <taxon>Clohesyomyces</taxon>
    </lineage>
</organism>
<dbReference type="InterPro" id="IPR001138">
    <property type="entry name" value="Zn2Cys6_DnaBD"/>
</dbReference>
<dbReference type="GO" id="GO:0000981">
    <property type="term" value="F:DNA-binding transcription factor activity, RNA polymerase II-specific"/>
    <property type="evidence" value="ECO:0007669"/>
    <property type="project" value="InterPro"/>
</dbReference>
<comment type="caution">
    <text evidence="3">The sequence shown here is derived from an EMBL/GenBank/DDBJ whole genome shotgun (WGS) entry which is preliminary data.</text>
</comment>
<dbReference type="Pfam" id="PF00172">
    <property type="entry name" value="Zn_clus"/>
    <property type="match status" value="1"/>
</dbReference>
<dbReference type="InterPro" id="IPR036864">
    <property type="entry name" value="Zn2-C6_fun-type_DNA-bd_sf"/>
</dbReference>
<keyword evidence="1" id="KW-0539">Nucleus</keyword>
<dbReference type="STRING" id="1231657.A0A1Y1Y713"/>
<evidence type="ECO:0000313" key="3">
    <source>
        <dbReference type="EMBL" id="ORX93374.1"/>
    </source>
</evidence>
<dbReference type="PANTHER" id="PTHR38111">
    <property type="entry name" value="ZN(2)-C6 FUNGAL-TYPE DOMAIN-CONTAINING PROTEIN-RELATED"/>
    <property type="match status" value="1"/>
</dbReference>
<dbReference type="PROSITE" id="PS00463">
    <property type="entry name" value="ZN2_CY6_FUNGAL_1"/>
    <property type="match status" value="1"/>
</dbReference>
<evidence type="ECO:0000256" key="1">
    <source>
        <dbReference type="ARBA" id="ARBA00023242"/>
    </source>
</evidence>
<dbReference type="Gene3D" id="4.10.240.10">
    <property type="entry name" value="Zn(2)-C6 fungal-type DNA-binding domain"/>
    <property type="match status" value="1"/>
</dbReference>
<name>A0A1Y1Y713_9PLEO</name>
<accession>A0A1Y1Y713</accession>
<dbReference type="EMBL" id="MCFA01000343">
    <property type="protein sequence ID" value="ORX93374.1"/>
    <property type="molecule type" value="Genomic_DNA"/>
</dbReference>
<keyword evidence="4" id="KW-1185">Reference proteome</keyword>